<dbReference type="SUPFAM" id="SSF51735">
    <property type="entry name" value="NAD(P)-binding Rossmann-fold domains"/>
    <property type="match status" value="1"/>
</dbReference>
<dbReference type="PANTHER" id="PTHR42760:SF133">
    <property type="entry name" value="3-OXOACYL-[ACYL-CARRIER-PROTEIN] REDUCTASE"/>
    <property type="match status" value="1"/>
</dbReference>
<dbReference type="GO" id="GO:0006633">
    <property type="term" value="P:fatty acid biosynthetic process"/>
    <property type="evidence" value="ECO:0007669"/>
    <property type="project" value="TreeGrafter"/>
</dbReference>
<keyword evidence="2" id="KW-0560">Oxidoreductase</keyword>
<evidence type="ECO:0000313" key="4">
    <source>
        <dbReference type="EMBL" id="CAB5034012.1"/>
    </source>
</evidence>
<evidence type="ECO:0000259" key="3">
    <source>
        <dbReference type="SMART" id="SM00822"/>
    </source>
</evidence>
<dbReference type="EMBL" id="CAFBPM010000052">
    <property type="protein sequence ID" value="CAB5034012.1"/>
    <property type="molecule type" value="Genomic_DNA"/>
</dbReference>
<organism evidence="4">
    <name type="scientific">freshwater metagenome</name>
    <dbReference type="NCBI Taxonomy" id="449393"/>
    <lineage>
        <taxon>unclassified sequences</taxon>
        <taxon>metagenomes</taxon>
        <taxon>ecological metagenomes</taxon>
    </lineage>
</organism>
<dbReference type="InterPro" id="IPR057326">
    <property type="entry name" value="KR_dom"/>
</dbReference>
<dbReference type="PROSITE" id="PS00061">
    <property type="entry name" value="ADH_SHORT"/>
    <property type="match status" value="1"/>
</dbReference>
<dbReference type="FunFam" id="3.40.50.720:FF:000084">
    <property type="entry name" value="Short-chain dehydrogenase reductase"/>
    <property type="match status" value="1"/>
</dbReference>
<evidence type="ECO:0000256" key="1">
    <source>
        <dbReference type="ARBA" id="ARBA00006484"/>
    </source>
</evidence>
<dbReference type="SMART" id="SM00822">
    <property type="entry name" value="PKS_KR"/>
    <property type="match status" value="1"/>
</dbReference>
<reference evidence="4" key="1">
    <citation type="submission" date="2020-05" db="EMBL/GenBank/DDBJ databases">
        <authorList>
            <person name="Chiriac C."/>
            <person name="Salcher M."/>
            <person name="Ghai R."/>
            <person name="Kavagutti S V."/>
        </authorList>
    </citation>
    <scope>NUCLEOTIDE SEQUENCE</scope>
</reference>
<dbReference type="CDD" id="cd05233">
    <property type="entry name" value="SDR_c"/>
    <property type="match status" value="1"/>
</dbReference>
<evidence type="ECO:0000256" key="2">
    <source>
        <dbReference type="ARBA" id="ARBA00023002"/>
    </source>
</evidence>
<dbReference type="PRINTS" id="PR00081">
    <property type="entry name" value="GDHRDH"/>
</dbReference>
<accession>A0A6J7RZE3</accession>
<dbReference type="InterPro" id="IPR002347">
    <property type="entry name" value="SDR_fam"/>
</dbReference>
<sequence length="261" mass="28062">MFSLTNRVAVITGGAGALGLAIAETLFSLGAHVTLLGRSLERMEKALLELDPDGKRSDCYACDVSDESSMAHVCNEIISTKSKVDILVTCAAAPAASGKLEDITMDQWRSVLSTDLDGVFLSCKTFGPLMIKQRYGRIVNLTSFHDVATYPFRTTYNAAKSGVEGFSRALAVEWGHYGITVNTVAPGPILTPRTRWFLSQDESNEAGMLSRTPAVRIGDLSDVSSTVAFLVSSEAKHVNAQQIVVDGGWTANAWWGSHADL</sequence>
<name>A0A6J7RZE3_9ZZZZ</name>
<dbReference type="PANTHER" id="PTHR42760">
    <property type="entry name" value="SHORT-CHAIN DEHYDROGENASES/REDUCTASES FAMILY MEMBER"/>
    <property type="match status" value="1"/>
</dbReference>
<gene>
    <name evidence="4" type="ORF">UFOPK4112_01979</name>
</gene>
<proteinExistence type="inferred from homology"/>
<dbReference type="InterPro" id="IPR020904">
    <property type="entry name" value="Sc_DH/Rdtase_CS"/>
</dbReference>
<dbReference type="Pfam" id="PF13561">
    <property type="entry name" value="adh_short_C2"/>
    <property type="match status" value="1"/>
</dbReference>
<protein>
    <submittedName>
        <fullName evidence="4">Unannotated protein</fullName>
    </submittedName>
</protein>
<comment type="similarity">
    <text evidence="1">Belongs to the short-chain dehydrogenases/reductases (SDR) family.</text>
</comment>
<dbReference type="InterPro" id="IPR036291">
    <property type="entry name" value="NAD(P)-bd_dom_sf"/>
</dbReference>
<dbReference type="GO" id="GO:0016616">
    <property type="term" value="F:oxidoreductase activity, acting on the CH-OH group of donors, NAD or NADP as acceptor"/>
    <property type="evidence" value="ECO:0007669"/>
    <property type="project" value="UniProtKB-ARBA"/>
</dbReference>
<dbReference type="GO" id="GO:0048038">
    <property type="term" value="F:quinone binding"/>
    <property type="evidence" value="ECO:0007669"/>
    <property type="project" value="TreeGrafter"/>
</dbReference>
<dbReference type="Gene3D" id="3.40.50.720">
    <property type="entry name" value="NAD(P)-binding Rossmann-like Domain"/>
    <property type="match status" value="1"/>
</dbReference>
<dbReference type="AlphaFoldDB" id="A0A6J7RZE3"/>
<feature type="domain" description="Ketoreductase" evidence="3">
    <location>
        <begin position="7"/>
        <end position="192"/>
    </location>
</feature>
<dbReference type="PRINTS" id="PR00080">
    <property type="entry name" value="SDRFAMILY"/>
</dbReference>